<evidence type="ECO:0000256" key="1">
    <source>
        <dbReference type="ARBA" id="ARBA00018672"/>
    </source>
</evidence>
<dbReference type="RefSeq" id="WP_135551537.1">
    <property type="nucleotide sequence ID" value="NZ_SPQQ01000012.1"/>
</dbReference>
<sequence>MAIVFTIDDNPLISMVIKLALTDEGHNVFAFDNCSEAYAKLEEGLKPAIILVDLNMPRMNGKELVEKMRSNLKLDYIPVTIITGSIPLSEILPPKDNYQALIIKPFDLQELIDTVNRLIAA</sequence>
<evidence type="ECO:0000313" key="6">
    <source>
        <dbReference type="EMBL" id="TGE35679.1"/>
    </source>
</evidence>
<dbReference type="InterPro" id="IPR050595">
    <property type="entry name" value="Bact_response_regulator"/>
</dbReference>
<dbReference type="EMBL" id="SPQQ01000012">
    <property type="protein sequence ID" value="TGE35679.1"/>
    <property type="molecule type" value="Genomic_DNA"/>
</dbReference>
<dbReference type="SMART" id="SM00448">
    <property type="entry name" value="REC"/>
    <property type="match status" value="1"/>
</dbReference>
<evidence type="ECO:0000259" key="5">
    <source>
        <dbReference type="PROSITE" id="PS50110"/>
    </source>
</evidence>
<keyword evidence="7" id="KW-1185">Reference proteome</keyword>
<dbReference type="PROSITE" id="PS50110">
    <property type="entry name" value="RESPONSE_REGULATORY"/>
    <property type="match status" value="1"/>
</dbReference>
<protein>
    <recommendedName>
        <fullName evidence="1">Stage 0 sporulation protein A homolog</fullName>
    </recommendedName>
</protein>
<dbReference type="SUPFAM" id="SSF52172">
    <property type="entry name" value="CheY-like"/>
    <property type="match status" value="1"/>
</dbReference>
<gene>
    <name evidence="6" type="ORF">E4K67_24470</name>
</gene>
<comment type="caution">
    <text evidence="6">The sequence shown here is derived from an EMBL/GenBank/DDBJ whole genome shotgun (WGS) entry which is preliminary data.</text>
</comment>
<feature type="domain" description="Response regulatory" evidence="5">
    <location>
        <begin position="3"/>
        <end position="119"/>
    </location>
</feature>
<dbReference type="GO" id="GO:0000160">
    <property type="term" value="P:phosphorelay signal transduction system"/>
    <property type="evidence" value="ECO:0007669"/>
    <property type="project" value="InterPro"/>
</dbReference>
<dbReference type="OrthoDB" id="1798269at2"/>
<comment type="function">
    <text evidence="3">May play the central regulatory role in sporulation. It may be an element of the effector pathway responsible for the activation of sporulation genes in response to nutritional stress. Spo0A may act in concert with spo0H (a sigma factor) to control the expression of some genes that are critical to the sporulation process.</text>
</comment>
<dbReference type="InterPro" id="IPR011006">
    <property type="entry name" value="CheY-like_superfamily"/>
</dbReference>
<dbReference type="CDD" id="cd00156">
    <property type="entry name" value="REC"/>
    <property type="match status" value="1"/>
</dbReference>
<evidence type="ECO:0000256" key="4">
    <source>
        <dbReference type="PROSITE-ProRule" id="PRU00169"/>
    </source>
</evidence>
<reference evidence="6 7" key="1">
    <citation type="submission" date="2019-03" db="EMBL/GenBank/DDBJ databases">
        <title>Draft Genome Sequence of Desulfosporosinus fructosivorans Strain 63.6F, Isolated from Marine Sediment in the Baltic Sea.</title>
        <authorList>
            <person name="Hausmann B."/>
            <person name="Vandieken V."/>
            <person name="Pjevac P."/>
            <person name="Schreck K."/>
            <person name="Herbold C.W."/>
            <person name="Loy A."/>
        </authorList>
    </citation>
    <scope>NUCLEOTIDE SEQUENCE [LARGE SCALE GENOMIC DNA]</scope>
    <source>
        <strain evidence="6 7">63.6F</strain>
    </source>
</reference>
<dbReference type="AlphaFoldDB" id="A0A4Z0QZJ4"/>
<dbReference type="Proteomes" id="UP000298460">
    <property type="component" value="Unassembled WGS sequence"/>
</dbReference>
<accession>A0A4Z0QZJ4</accession>
<dbReference type="PANTHER" id="PTHR44591:SF23">
    <property type="entry name" value="CHEY SUBFAMILY"/>
    <property type="match status" value="1"/>
</dbReference>
<dbReference type="Pfam" id="PF00072">
    <property type="entry name" value="Response_reg"/>
    <property type="match status" value="1"/>
</dbReference>
<organism evidence="6 7">
    <name type="scientific">Desulfosporosinus fructosivorans</name>
    <dbReference type="NCBI Taxonomy" id="2018669"/>
    <lineage>
        <taxon>Bacteria</taxon>
        <taxon>Bacillati</taxon>
        <taxon>Bacillota</taxon>
        <taxon>Clostridia</taxon>
        <taxon>Eubacteriales</taxon>
        <taxon>Desulfitobacteriaceae</taxon>
        <taxon>Desulfosporosinus</taxon>
    </lineage>
</organism>
<proteinExistence type="predicted"/>
<feature type="modified residue" description="4-aspartylphosphate" evidence="4">
    <location>
        <position position="53"/>
    </location>
</feature>
<evidence type="ECO:0000256" key="3">
    <source>
        <dbReference type="ARBA" id="ARBA00024867"/>
    </source>
</evidence>
<evidence type="ECO:0000313" key="7">
    <source>
        <dbReference type="Proteomes" id="UP000298460"/>
    </source>
</evidence>
<dbReference type="Gene3D" id="3.40.50.2300">
    <property type="match status" value="1"/>
</dbReference>
<name>A0A4Z0QZJ4_9FIRM</name>
<dbReference type="InterPro" id="IPR001789">
    <property type="entry name" value="Sig_transdc_resp-reg_receiver"/>
</dbReference>
<keyword evidence="2 4" id="KW-0597">Phosphoprotein</keyword>
<dbReference type="PANTHER" id="PTHR44591">
    <property type="entry name" value="STRESS RESPONSE REGULATOR PROTEIN 1"/>
    <property type="match status" value="1"/>
</dbReference>
<evidence type="ECO:0000256" key="2">
    <source>
        <dbReference type="ARBA" id="ARBA00022553"/>
    </source>
</evidence>